<dbReference type="AlphaFoldDB" id="A0A1C3XZW2"/>
<proteinExistence type="predicted"/>
<keyword evidence="2" id="KW-0413">Isomerase</keyword>
<accession>A0A1C3XZW2</accession>
<dbReference type="Gene3D" id="3.10.450.50">
    <property type="match status" value="1"/>
</dbReference>
<dbReference type="GO" id="GO:0016853">
    <property type="term" value="F:isomerase activity"/>
    <property type="evidence" value="ECO:0007669"/>
    <property type="project" value="UniProtKB-KW"/>
</dbReference>
<evidence type="ECO:0000313" key="2">
    <source>
        <dbReference type="EMBL" id="SCB57576.1"/>
    </source>
</evidence>
<dbReference type="STRING" id="1138170.GA0061105_10329"/>
<name>A0A1C3XZW2_9HYPH</name>
<dbReference type="EMBL" id="FMAJ01000003">
    <property type="protein sequence ID" value="SCB57576.1"/>
    <property type="molecule type" value="Genomic_DNA"/>
</dbReference>
<gene>
    <name evidence="2" type="ORF">GA0061105_10329</name>
</gene>
<evidence type="ECO:0000259" key="1">
    <source>
        <dbReference type="Pfam" id="PF13474"/>
    </source>
</evidence>
<organism evidence="2 3">
    <name type="scientific">Rhizobium aethiopicum</name>
    <dbReference type="NCBI Taxonomy" id="1138170"/>
    <lineage>
        <taxon>Bacteria</taxon>
        <taxon>Pseudomonadati</taxon>
        <taxon>Pseudomonadota</taxon>
        <taxon>Alphaproteobacteria</taxon>
        <taxon>Hyphomicrobiales</taxon>
        <taxon>Rhizobiaceae</taxon>
        <taxon>Rhizobium/Agrobacterium group</taxon>
        <taxon>Rhizobium</taxon>
    </lineage>
</organism>
<feature type="domain" description="SnoaL-like" evidence="1">
    <location>
        <begin position="23"/>
        <end position="133"/>
    </location>
</feature>
<sequence length="179" mass="19618">MNDEANARHEEEAIIAMLMMRAKALGDKNAEEVLSHETEDSVEFSLAPPLASNGKDAAGLQGWFDTWEGPIGGEVRDAKLTVGEGVAFWSGLMHMTGTKIDGSEVDLWFRQTLGLVKQDGRWLVAHLHASVPFAMDGGGRALLDLNRELRYQAAFSATFRRPARMPMIPTPIKSRIAVA</sequence>
<dbReference type="InterPro" id="IPR037401">
    <property type="entry name" value="SnoaL-like"/>
</dbReference>
<dbReference type="Proteomes" id="UP000198723">
    <property type="component" value="Unassembled WGS sequence"/>
</dbReference>
<dbReference type="SUPFAM" id="SSF54427">
    <property type="entry name" value="NTF2-like"/>
    <property type="match status" value="1"/>
</dbReference>
<dbReference type="InterPro" id="IPR032710">
    <property type="entry name" value="NTF2-like_dom_sf"/>
</dbReference>
<dbReference type="Pfam" id="PF13474">
    <property type="entry name" value="SnoaL_3"/>
    <property type="match status" value="1"/>
</dbReference>
<evidence type="ECO:0000313" key="3">
    <source>
        <dbReference type="Proteomes" id="UP000198723"/>
    </source>
</evidence>
<reference evidence="2 3" key="1">
    <citation type="submission" date="2016-08" db="EMBL/GenBank/DDBJ databases">
        <authorList>
            <person name="Seilhamer J.J."/>
        </authorList>
    </citation>
    <scope>NUCLEOTIDE SEQUENCE [LARGE SCALE GENOMIC DNA]</scope>
    <source>
        <strain evidence="2 3">HBR26</strain>
    </source>
</reference>
<protein>
    <submittedName>
        <fullName evidence="2">Ketosteroid isomerase homolog</fullName>
    </submittedName>
</protein>